<dbReference type="Proteomes" id="UP000228920">
    <property type="component" value="Unassembled WGS sequence"/>
</dbReference>
<evidence type="ECO:0000313" key="2">
    <source>
        <dbReference type="Proteomes" id="UP000228920"/>
    </source>
</evidence>
<protein>
    <submittedName>
        <fullName evidence="1">Uncharacterized protein</fullName>
    </submittedName>
</protein>
<evidence type="ECO:0000313" key="1">
    <source>
        <dbReference type="EMBL" id="PIZ47215.1"/>
    </source>
</evidence>
<name>A0A2M7TKB9_UNCKA</name>
<dbReference type="EMBL" id="PFNL01000059">
    <property type="protein sequence ID" value="PIZ47215.1"/>
    <property type="molecule type" value="Genomic_DNA"/>
</dbReference>
<proteinExistence type="predicted"/>
<gene>
    <name evidence="1" type="ORF">COY32_02075</name>
</gene>
<feature type="non-terminal residue" evidence="1">
    <location>
        <position position="768"/>
    </location>
</feature>
<accession>A0A2M7TKB9</accession>
<sequence length="768" mass="79195">MLNMAYSNAENVTNDEISIDFKTYQNQNFLGRISAWNQNSTSNIGGFKFYTVPSAGTLSATPAMTIQGSGNVGIGTTAPGNRKLAISGAGSTPSLNVDSVGLLSLDDGALTRLVFNIDSDSPYTASIQHKHYSADGNYYPVSINPLGGAFDVGGNKLVVTTAGNVGIGTTGPTGILHIGSDLSKKIVLGRYSAGAPSVIFTTAEDGTHYQFQNNNGNVVLGIKDTGTQGGVTIGGTSFGATPPDGGLLIDGNVGIGTTAPGTALHINSTAQSLYLARTGSAASEANIIFSTNGGDTGQIRGINGGGIRFTNNTSATEWVRISTAGNVGIGTTAPGAKLDIQSTTGDWTMKLNNYQWDGKGLYIYNDAANVTDTSPILQTATEEHGTGLYVQMNGNVGIGTTGPGAGLDVVKTAISNTLLGRFTTTGMSNDWNAHLTIGNEASNNNAFNLVYRHNTSAELRYLNIRPYEASNGVGLVVNASGNVGIGTTAPLAKLHVLMSDSGTSGPTATNSIFVGNSNATVNNFSGIYFSQTTGDGGGAIGAIHTDRAAGLRDSDLAFYTYLDNSLSERVRIKANGNVGIGTTGPGVKLHIQTTGANDAIAIIGTSASYASGNSAELAFKPSTEYSAANWPRLVSYNDGLGTYSAGFKFDVFKFPTGRETAVTIQSSGNVGIGTTGPLGKLHVQISSTDKFYTVGNNDGIILTNPSQTIGLSTYSGENYGGGTYMKLDGTANQSIKFTTNGTNNVVINSTGNVGIGTTNPLYKLDVKS</sequence>
<comment type="caution">
    <text evidence="1">The sequence shown here is derived from an EMBL/GenBank/DDBJ whole genome shotgun (WGS) entry which is preliminary data.</text>
</comment>
<organism evidence="1 2">
    <name type="scientific">candidate division WWE3 bacterium CG_4_10_14_0_2_um_filter_41_14</name>
    <dbReference type="NCBI Taxonomy" id="1975072"/>
    <lineage>
        <taxon>Bacteria</taxon>
        <taxon>Katanobacteria</taxon>
    </lineage>
</organism>
<dbReference type="AlphaFoldDB" id="A0A2M7TKB9"/>
<reference evidence="2" key="1">
    <citation type="submission" date="2017-09" db="EMBL/GenBank/DDBJ databases">
        <title>Depth-based differentiation of microbial function through sediment-hosted aquifers and enrichment of novel symbionts in the deep terrestrial subsurface.</title>
        <authorList>
            <person name="Probst A.J."/>
            <person name="Ladd B."/>
            <person name="Jarett J.K."/>
            <person name="Geller-Mcgrath D.E."/>
            <person name="Sieber C.M.K."/>
            <person name="Emerson J.B."/>
            <person name="Anantharaman K."/>
            <person name="Thomas B.C."/>
            <person name="Malmstrom R."/>
            <person name="Stieglmeier M."/>
            <person name="Klingl A."/>
            <person name="Woyke T."/>
            <person name="Ryan C.M."/>
            <person name="Banfield J.F."/>
        </authorList>
    </citation>
    <scope>NUCLEOTIDE SEQUENCE [LARGE SCALE GENOMIC DNA]</scope>
</reference>